<protein>
    <submittedName>
        <fullName evidence="4">Oidioi.mRNA.OKI2018_I69.chr2.g4199.t1.cds</fullName>
    </submittedName>
</protein>
<accession>A0ABN7T0F1</accession>
<dbReference type="Proteomes" id="UP001158576">
    <property type="component" value="Chromosome 2"/>
</dbReference>
<organism evidence="4 5">
    <name type="scientific">Oikopleura dioica</name>
    <name type="common">Tunicate</name>
    <dbReference type="NCBI Taxonomy" id="34765"/>
    <lineage>
        <taxon>Eukaryota</taxon>
        <taxon>Metazoa</taxon>
        <taxon>Chordata</taxon>
        <taxon>Tunicata</taxon>
        <taxon>Appendicularia</taxon>
        <taxon>Copelata</taxon>
        <taxon>Oikopleuridae</taxon>
        <taxon>Oikopleura</taxon>
    </lineage>
</organism>
<proteinExistence type="inferred from homology"/>
<feature type="coiled-coil region" evidence="2">
    <location>
        <begin position="57"/>
        <end position="194"/>
    </location>
</feature>
<feature type="compositionally biased region" description="Low complexity" evidence="3">
    <location>
        <begin position="366"/>
        <end position="378"/>
    </location>
</feature>
<feature type="coiled-coil region" evidence="2">
    <location>
        <begin position="269"/>
        <end position="338"/>
    </location>
</feature>
<dbReference type="PANTHER" id="PTHR16127:SF13">
    <property type="entry name" value="GH01188P"/>
    <property type="match status" value="1"/>
</dbReference>
<evidence type="ECO:0000256" key="1">
    <source>
        <dbReference type="ARBA" id="ARBA00009550"/>
    </source>
</evidence>
<reference evidence="4 5" key="1">
    <citation type="submission" date="2021-04" db="EMBL/GenBank/DDBJ databases">
        <authorList>
            <person name="Bliznina A."/>
        </authorList>
    </citation>
    <scope>NUCLEOTIDE SEQUENCE [LARGE SCALE GENOMIC DNA]</scope>
</reference>
<evidence type="ECO:0000256" key="3">
    <source>
        <dbReference type="SAM" id="MobiDB-lite"/>
    </source>
</evidence>
<dbReference type="PANTHER" id="PTHR16127">
    <property type="entry name" value="TAXILIN"/>
    <property type="match status" value="1"/>
</dbReference>
<name>A0ABN7T0F1_OIKDI</name>
<dbReference type="Pfam" id="PF09728">
    <property type="entry name" value="Taxilin"/>
    <property type="match status" value="1"/>
</dbReference>
<gene>
    <name evidence="4" type="ORF">OKIOD_LOCUS12964</name>
</gene>
<dbReference type="EMBL" id="OU015567">
    <property type="protein sequence ID" value="CAG5109690.1"/>
    <property type="molecule type" value="Genomic_DNA"/>
</dbReference>
<evidence type="ECO:0000313" key="4">
    <source>
        <dbReference type="EMBL" id="CAG5109690.1"/>
    </source>
</evidence>
<keyword evidence="2" id="KW-0175">Coiled coil</keyword>
<feature type="region of interest" description="Disordered" evidence="3">
    <location>
        <begin position="339"/>
        <end position="389"/>
    </location>
</feature>
<comment type="similarity">
    <text evidence="1">Belongs to the taxilin family.</text>
</comment>
<evidence type="ECO:0000256" key="2">
    <source>
        <dbReference type="SAM" id="Coils"/>
    </source>
</evidence>
<keyword evidence="5" id="KW-1185">Reference proteome</keyword>
<evidence type="ECO:0000313" key="5">
    <source>
        <dbReference type="Proteomes" id="UP001158576"/>
    </source>
</evidence>
<sequence length="389" mass="44759">MLDDIKWIRIVDRVEFNQKDQIRKRCRGTYGGTVDSEFPGRANSRALQKYSDLVDEHNLLKQSLQSATAKYKKLQRDNYALVQTSTDFMKKKEKDTATINALQNLSRELQDQNRKIKAEVIKKTKEDDAQRKHLIEKFQNSLESISKQLDENANVNETLRQRNSDLSDSLEQVIAKSEERESALMKTIDALKQQDVLLRQKIKTLMDAREMEHEKVKEYLSEKTETMDKVNQERINLQEQVKYYAARFEEFTDSLAKSNTAINGFSTEMSKMKKINERLEKAVVDWKSKHQSAQNQLIIATEKTLTQGESLKKKEDELKKKTNQVEKLEKLCRALQARHFQQIEAATGKSPKSPEKPPATTSDPTSSQESPAQSSESPPKNDDQAQSST</sequence>
<dbReference type="InterPro" id="IPR026183">
    <property type="entry name" value="Taxilin_fam"/>
</dbReference>